<dbReference type="Proteomes" id="UP000000377">
    <property type="component" value="Chromosome"/>
</dbReference>
<evidence type="ECO:0000313" key="1">
    <source>
        <dbReference type="EMBL" id="ADI03795.1"/>
    </source>
</evidence>
<organism evidence="1 2">
    <name type="scientific">Streptomyces bingchenggensis (strain BCW-1)</name>
    <dbReference type="NCBI Taxonomy" id="749414"/>
    <lineage>
        <taxon>Bacteria</taxon>
        <taxon>Bacillati</taxon>
        <taxon>Actinomycetota</taxon>
        <taxon>Actinomycetes</taxon>
        <taxon>Kitasatosporales</taxon>
        <taxon>Streptomycetaceae</taxon>
        <taxon>Streptomyces</taxon>
    </lineage>
</organism>
<dbReference type="PATRIC" id="fig|749414.3.peg.690"/>
<name>D7C2E1_STRBB</name>
<dbReference type="EMBL" id="CP002047">
    <property type="protein sequence ID" value="ADI03795.1"/>
    <property type="molecule type" value="Genomic_DNA"/>
</dbReference>
<gene>
    <name evidence="1" type="ordered locus">SBI_00674</name>
</gene>
<dbReference type="Gene3D" id="1.10.1200.10">
    <property type="entry name" value="ACP-like"/>
    <property type="match status" value="1"/>
</dbReference>
<reference evidence="1 2" key="1">
    <citation type="journal article" date="2010" name="J. Bacteriol.">
        <title>Genome sequence of the milbemycin-producing bacterium Streptomyces bingchenggensis.</title>
        <authorList>
            <person name="Wang X.J."/>
            <person name="Yan Y.J."/>
            <person name="Zhang B."/>
            <person name="An J."/>
            <person name="Wang J.J."/>
            <person name="Tian J."/>
            <person name="Jiang L."/>
            <person name="Chen Y.H."/>
            <person name="Huang S.X."/>
            <person name="Yin M."/>
            <person name="Zhang J."/>
            <person name="Gao A.L."/>
            <person name="Liu C.X."/>
            <person name="Zhu Z.X."/>
            <person name="Xiang W.S."/>
        </authorList>
    </citation>
    <scope>NUCLEOTIDE SEQUENCE [LARGE SCALE GENOMIC DNA]</scope>
    <source>
        <strain evidence="1 2">BCW-1</strain>
    </source>
</reference>
<protein>
    <submittedName>
        <fullName evidence="1">Uncharacterized protein</fullName>
    </submittedName>
</protein>
<dbReference type="HOGENOM" id="CLU_946325_0_0_11"/>
<proteinExistence type="predicted"/>
<dbReference type="RefSeq" id="WP_014173274.1">
    <property type="nucleotide sequence ID" value="NC_016582.1"/>
</dbReference>
<dbReference type="AlphaFoldDB" id="D7C2E1"/>
<dbReference type="InterPro" id="IPR023213">
    <property type="entry name" value="CAT-like_dom_sf"/>
</dbReference>
<dbReference type="Gene3D" id="3.30.559.30">
    <property type="entry name" value="Nonribosomal peptide synthetase, condensation domain"/>
    <property type="match status" value="1"/>
</dbReference>
<keyword evidence="2" id="KW-1185">Reference proteome</keyword>
<dbReference type="KEGG" id="sbh:SBI_00674"/>
<accession>D7C2E1</accession>
<dbReference type="Gene3D" id="3.30.559.10">
    <property type="entry name" value="Chloramphenicol acetyltransferase-like domain"/>
    <property type="match status" value="1"/>
</dbReference>
<dbReference type="eggNOG" id="COG1020">
    <property type="taxonomic scope" value="Bacteria"/>
</dbReference>
<evidence type="ECO:0000313" key="2">
    <source>
        <dbReference type="Proteomes" id="UP000000377"/>
    </source>
</evidence>
<dbReference type="InterPro" id="IPR036736">
    <property type="entry name" value="ACP-like_sf"/>
</dbReference>
<sequence>MQPLPGGVRMSAVAAAEVRELEATLVHAEGLGCRVAATWSQDRPDGLDLVVGRDELPPARARVPCRGAPLANSPQIGRMGSSMARESYVAPRTETQKTLCRLVAGVLGLKRVGLQDNFYVRRDGAVLQRVNDGVDIDVPVLPFDGGDVAEWLRAERARPFAPGDPCQQAELDRRRSYWCTRLAGLPGCLSLRTDYPRPAVKSYQGSSAELRLNLIPASGGGGGGPIAVAAFEVRPVPVESGTAKFDLNLMVQETEAGPTGYLEYSADLFAADPEADLAGLRARADRPRSEGGVG</sequence>
<dbReference type="STRING" id="749414.SBI_00674"/>